<evidence type="ECO:0000256" key="1">
    <source>
        <dbReference type="SAM" id="MobiDB-lite"/>
    </source>
</evidence>
<dbReference type="RefSeq" id="WP_369343250.1">
    <property type="nucleotide sequence ID" value="NZ_CP129676.1"/>
</dbReference>
<feature type="region of interest" description="Disordered" evidence="1">
    <location>
        <begin position="98"/>
        <end position="141"/>
    </location>
</feature>
<gene>
    <name evidence="2" type="ORF">QN217_10935</name>
</gene>
<evidence type="ECO:0000313" key="2">
    <source>
        <dbReference type="EMBL" id="XDS47721.1"/>
    </source>
</evidence>
<dbReference type="AlphaFoldDB" id="A0AB39UFB1"/>
<organism evidence="2">
    <name type="scientific">Bifidobacterium fermentum</name>
    <dbReference type="NCBI Taxonomy" id="3059035"/>
    <lineage>
        <taxon>Bacteria</taxon>
        <taxon>Bacillati</taxon>
        <taxon>Actinomycetota</taxon>
        <taxon>Actinomycetes</taxon>
        <taxon>Bifidobacteriales</taxon>
        <taxon>Bifidobacteriaceae</taxon>
        <taxon>Bifidobacterium</taxon>
    </lineage>
</organism>
<dbReference type="EMBL" id="CP129676">
    <property type="protein sequence ID" value="XDS47721.1"/>
    <property type="molecule type" value="Genomic_DNA"/>
</dbReference>
<keyword evidence="2" id="KW-0614">Plasmid</keyword>
<accession>A0AB39UFB1</accession>
<reference evidence="2" key="1">
    <citation type="submission" date="2023-07" db="EMBL/GenBank/DDBJ databases">
        <title>Bifidobacterium aquikefiriaerophilum sp. nov. and Bifidobacterium eccum sp. nov., isolated from water kefir.</title>
        <authorList>
            <person name="Breselge S."/>
            <person name="Bellassi P."/>
            <person name="Barcenilla C."/>
            <person name="Alvarez-Ordonez A."/>
            <person name="Morelli L."/>
            <person name="Cotter P.D."/>
        </authorList>
    </citation>
    <scope>NUCLEOTIDE SEQUENCE</scope>
    <source>
        <strain evidence="2">WK048_4_13</strain>
        <plasmid evidence="2">unnamed1</plasmid>
    </source>
</reference>
<sequence length="141" mass="15506">MNYNIEVSFKSDTFLLIGETMASKNNGLELGNEVLKRERALATEKLKDMKEVFAQLSKMVDAATILHELLEGFTKKYGMNRQAIDELFGLSSPQLSLIRSAKPSPSKDTKQGENTSTDQPDTGTDSQASPESTEAFPTQGE</sequence>
<feature type="compositionally biased region" description="Polar residues" evidence="1">
    <location>
        <begin position="112"/>
        <end position="141"/>
    </location>
</feature>
<geneLocation type="plasmid" evidence="2">
    <name>unnamed1</name>
</geneLocation>
<name>A0AB39UFB1_9BIFI</name>
<protein>
    <submittedName>
        <fullName evidence="2">Uncharacterized protein</fullName>
    </submittedName>
</protein>
<proteinExistence type="predicted"/>